<accession>A0A816PYZ4</accession>
<dbReference type="Proteomes" id="UP001295469">
    <property type="component" value="Chromosome C06"/>
</dbReference>
<organism evidence="2">
    <name type="scientific">Brassica napus</name>
    <name type="common">Rape</name>
    <dbReference type="NCBI Taxonomy" id="3708"/>
    <lineage>
        <taxon>Eukaryota</taxon>
        <taxon>Viridiplantae</taxon>
        <taxon>Streptophyta</taxon>
        <taxon>Embryophyta</taxon>
        <taxon>Tracheophyta</taxon>
        <taxon>Spermatophyta</taxon>
        <taxon>Magnoliopsida</taxon>
        <taxon>eudicotyledons</taxon>
        <taxon>Gunneridae</taxon>
        <taxon>Pentapetalae</taxon>
        <taxon>rosids</taxon>
        <taxon>malvids</taxon>
        <taxon>Brassicales</taxon>
        <taxon>Brassicaceae</taxon>
        <taxon>Brassiceae</taxon>
        <taxon>Brassica</taxon>
    </lineage>
</organism>
<sequence length="118" mass="13383">CPRRRYHTQALWLLFITCNTLPPLSAKLASDLSMATRVCGAPHLSLWQDLKLQHCIQALWSMVFTRHSLACSSALISTVDLSSDVYDFFLGNQIWNHDALSPPPIQQLFLCRSSLLLR</sequence>
<evidence type="ECO:0000256" key="1">
    <source>
        <dbReference type="SAM" id="SignalP"/>
    </source>
</evidence>
<protein>
    <submittedName>
        <fullName evidence="2">(rape) hypothetical protein</fullName>
    </submittedName>
</protein>
<gene>
    <name evidence="2" type="ORF">DARMORV10_C06P01360.1</name>
</gene>
<dbReference type="AlphaFoldDB" id="A0A816PYZ4"/>
<feature type="signal peptide" evidence="1">
    <location>
        <begin position="1"/>
        <end position="26"/>
    </location>
</feature>
<dbReference type="EMBL" id="HG994370">
    <property type="protein sequence ID" value="CAF2053892.1"/>
    <property type="molecule type" value="Genomic_DNA"/>
</dbReference>
<reference evidence="2" key="1">
    <citation type="submission" date="2021-01" db="EMBL/GenBank/DDBJ databases">
        <authorList>
            <consortium name="Genoscope - CEA"/>
            <person name="William W."/>
        </authorList>
    </citation>
    <scope>NUCLEOTIDE SEQUENCE</scope>
</reference>
<evidence type="ECO:0000313" key="2">
    <source>
        <dbReference type="EMBL" id="CAF2053892.1"/>
    </source>
</evidence>
<name>A0A816PYZ4_BRANA</name>
<proteinExistence type="predicted"/>
<keyword evidence="1" id="KW-0732">Signal</keyword>
<feature type="non-terminal residue" evidence="2">
    <location>
        <position position="1"/>
    </location>
</feature>
<feature type="chain" id="PRO_5032602380" evidence="1">
    <location>
        <begin position="27"/>
        <end position="118"/>
    </location>
</feature>